<evidence type="ECO:0000313" key="3">
    <source>
        <dbReference type="Proteomes" id="UP000255014"/>
    </source>
</evidence>
<gene>
    <name evidence="2" type="primary">aceK_2</name>
    <name evidence="2" type="ORF">NCTC10911_00030</name>
</gene>
<sequence length="193" mass="22435">MLEELRRLVPSLIEENGDTVVIRHVYIERRMMPLNLYLRHASDPLLEVAVREYGDAIRQLATANIFPGDMLYKNFGVTRLGRVVFYDYDEIQRMTEMNFRAIPPAPNEEAELSSEPWYAVGPNDVFPEEFGRFLLGDPRVRQAFLRHHADLLAPQWWQACRARVAQGRIEEFFPYDTDRRLHPQAAPPPRAAA</sequence>
<accession>A0A0E7U8Q0</accession>
<dbReference type="InterPro" id="IPR010452">
    <property type="entry name" value="Isocitrate_DH_AceK"/>
</dbReference>
<dbReference type="GO" id="GO:0005524">
    <property type="term" value="F:ATP binding"/>
    <property type="evidence" value="ECO:0007669"/>
    <property type="project" value="InterPro"/>
</dbReference>
<name>A0A0E7U8Q0_BORPT</name>
<dbReference type="GO" id="GO:0004721">
    <property type="term" value="F:phosphoprotein phosphatase activity"/>
    <property type="evidence" value="ECO:0007669"/>
    <property type="project" value="TreeGrafter"/>
</dbReference>
<proteinExistence type="predicted"/>
<dbReference type="GO" id="GO:0006006">
    <property type="term" value="P:glucose metabolic process"/>
    <property type="evidence" value="ECO:0007669"/>
    <property type="project" value="InterPro"/>
</dbReference>
<dbReference type="PANTHER" id="PTHR39559:SF1">
    <property type="entry name" value="ISOCITRATE DEHYDROGENASE KINASE_PHOSPHATASE"/>
    <property type="match status" value="1"/>
</dbReference>
<dbReference type="GO" id="GO:0016208">
    <property type="term" value="F:AMP binding"/>
    <property type="evidence" value="ECO:0007669"/>
    <property type="project" value="TreeGrafter"/>
</dbReference>
<keyword evidence="2" id="KW-0418">Kinase</keyword>
<organism evidence="2 3">
    <name type="scientific">Bordetella pertussis</name>
    <dbReference type="NCBI Taxonomy" id="520"/>
    <lineage>
        <taxon>Bacteria</taxon>
        <taxon>Pseudomonadati</taxon>
        <taxon>Pseudomonadota</taxon>
        <taxon>Betaproteobacteria</taxon>
        <taxon>Burkholderiales</taxon>
        <taxon>Alcaligenaceae</taxon>
        <taxon>Bordetella</taxon>
    </lineage>
</organism>
<dbReference type="PANTHER" id="PTHR39559">
    <property type="match status" value="1"/>
</dbReference>
<protein>
    <submittedName>
        <fullName evidence="2">Isocitrate dehydrogenase kinase/phosphatase</fullName>
        <ecNumber evidence="2">2.7.11.5</ecNumber>
    </submittedName>
</protein>
<dbReference type="AlphaFoldDB" id="A0A0E7U8Q0"/>
<keyword evidence="2" id="KW-0808">Transferase</keyword>
<dbReference type="Proteomes" id="UP000255014">
    <property type="component" value="Unassembled WGS sequence"/>
</dbReference>
<dbReference type="GO" id="GO:0008772">
    <property type="term" value="F:[isocitrate dehydrogenase (NADP+)] kinase activity"/>
    <property type="evidence" value="ECO:0007669"/>
    <property type="project" value="UniProtKB-EC"/>
</dbReference>
<dbReference type="EMBL" id="UFTT01000002">
    <property type="protein sequence ID" value="SUV63039.1"/>
    <property type="molecule type" value="Genomic_DNA"/>
</dbReference>
<dbReference type="EC" id="2.7.11.5" evidence="2"/>
<dbReference type="GO" id="GO:0005737">
    <property type="term" value="C:cytoplasm"/>
    <property type="evidence" value="ECO:0007669"/>
    <property type="project" value="InterPro"/>
</dbReference>
<feature type="domain" description="Isocitrate dehydrogenase kinase/phosphatase (AceK) kinase" evidence="1">
    <location>
        <begin position="1"/>
        <end position="176"/>
    </location>
</feature>
<evidence type="ECO:0000313" key="2">
    <source>
        <dbReference type="EMBL" id="SUV63039.1"/>
    </source>
</evidence>
<dbReference type="Pfam" id="PF06315">
    <property type="entry name" value="AceK_kinase"/>
    <property type="match status" value="1"/>
</dbReference>
<reference evidence="2 3" key="1">
    <citation type="submission" date="2018-06" db="EMBL/GenBank/DDBJ databases">
        <authorList>
            <consortium name="Pathogen Informatics"/>
            <person name="Doyle S."/>
        </authorList>
    </citation>
    <scope>NUCLEOTIDE SEQUENCE [LARGE SCALE GENOMIC DNA]</scope>
    <source>
        <strain evidence="2 3">NCTC10911</strain>
    </source>
</reference>
<evidence type="ECO:0000259" key="1">
    <source>
        <dbReference type="Pfam" id="PF06315"/>
    </source>
</evidence>
<dbReference type="InterPro" id="IPR046855">
    <property type="entry name" value="AceK_kinase"/>
</dbReference>